<feature type="compositionally biased region" description="Basic and acidic residues" evidence="6">
    <location>
        <begin position="26"/>
        <end position="38"/>
    </location>
</feature>
<dbReference type="PANTHER" id="PTHR22807">
    <property type="entry name" value="NOP2 YEAST -RELATED NOL1/NOP2/FMU SUN DOMAIN-CONTAINING"/>
    <property type="match status" value="1"/>
</dbReference>
<dbReference type="CDD" id="cd02440">
    <property type="entry name" value="AdoMet_MTases"/>
    <property type="match status" value="1"/>
</dbReference>
<comment type="similarity">
    <text evidence="5">Belongs to the class I-like SAM-binding methyltransferase superfamily. RsmB/NOP family.</text>
</comment>
<evidence type="ECO:0000259" key="7">
    <source>
        <dbReference type="PROSITE" id="PS51686"/>
    </source>
</evidence>
<evidence type="ECO:0000256" key="4">
    <source>
        <dbReference type="ARBA" id="ARBA00022884"/>
    </source>
</evidence>
<dbReference type="Gene3D" id="1.10.940.10">
    <property type="entry name" value="NusB-like"/>
    <property type="match status" value="1"/>
</dbReference>
<dbReference type="RefSeq" id="WP_269700824.1">
    <property type="nucleotide sequence ID" value="NZ_CP080387.1"/>
</dbReference>
<feature type="binding site" evidence="5">
    <location>
        <begin position="285"/>
        <end position="291"/>
    </location>
    <ligand>
        <name>S-adenosyl-L-methionine</name>
        <dbReference type="ChEBI" id="CHEBI:59789"/>
    </ligand>
</feature>
<keyword evidence="2 5" id="KW-0808">Transferase</keyword>
<dbReference type="Proteomes" id="UP001225611">
    <property type="component" value="Chromosome 1"/>
</dbReference>
<keyword evidence="9" id="KW-1185">Reference proteome</keyword>
<dbReference type="InterPro" id="IPR023267">
    <property type="entry name" value="RCMT"/>
</dbReference>
<gene>
    <name evidence="8" type="ORF">KZ699_12720</name>
</gene>
<evidence type="ECO:0000256" key="1">
    <source>
        <dbReference type="ARBA" id="ARBA00022603"/>
    </source>
</evidence>
<dbReference type="PROSITE" id="PS51686">
    <property type="entry name" value="SAM_MT_RSMB_NOP"/>
    <property type="match status" value="1"/>
</dbReference>
<dbReference type="InterPro" id="IPR049560">
    <property type="entry name" value="MeTrfase_RsmB-F_NOP2_cat"/>
</dbReference>
<dbReference type="InterPro" id="IPR035926">
    <property type="entry name" value="NusB-like_sf"/>
</dbReference>
<feature type="region of interest" description="Disordered" evidence="6">
    <location>
        <begin position="1"/>
        <end position="38"/>
    </location>
</feature>
<dbReference type="Pfam" id="PF01029">
    <property type="entry name" value="NusB"/>
    <property type="match status" value="1"/>
</dbReference>
<evidence type="ECO:0000313" key="8">
    <source>
        <dbReference type="EMBL" id="WHO07929.1"/>
    </source>
</evidence>
<reference evidence="8 9" key="1">
    <citation type="journal article" date="2023" name="Syst. Appl. Microbiol.">
        <title>Agrobacterium cucumeris sp. nov. isolated from crazy roots on cucumber (Cucumis sativus).</title>
        <authorList>
            <person name="Warabieda M."/>
            <person name="Kuzmanovic N."/>
            <person name="Trzcinski P."/>
            <person name="Pulawska J."/>
        </authorList>
    </citation>
    <scope>NUCLEOTIDE SEQUENCE [LARGE SCALE GENOMIC DNA]</scope>
    <source>
        <strain evidence="8 9">O132</strain>
    </source>
</reference>
<dbReference type="PRINTS" id="PR02008">
    <property type="entry name" value="RCMTFAMILY"/>
</dbReference>
<evidence type="ECO:0000256" key="2">
    <source>
        <dbReference type="ARBA" id="ARBA00022679"/>
    </source>
</evidence>
<sequence length="466" mass="50437">MTSDIQNKPARSKKTRSGQARPGQGRGREDGPSSFEDKPGLAARIAATRILAAVLEKKTSLDGMLDSENGNPVYRALSIADRALVRAIVNSALRHLPRLETALSMLLDGPLPQGARSLHHVLVVGAAQMLYLDVPDHSAVDLAVEQAHRDPRNKRFVKLVNAVLRRLGREKTEIEQAIADVPVLPDWFYARLVSAYGDDVAQRISEAQLTPSSIDLTVKTDPTLWAEKLGGTVLPNGSVRLGDFEGQIPSLEGFTEGAWWVQDLAASMPVRLLGDISGKRVADLCAAPGGKTAQLALAGAKVTALDQSGNRLRRLRENLDRLGLHAETVEVNMLKYQPEQLFDAVLLDAPCSSTGTLRKHPDVCWTKDETDIAKLAALQGQMLRHALTLVGSGGIVVFSNCSLDPSEGEEMIAQVLAENPDVERIPVRKEDWPGMESAVSSEGDLRTTPDMFGGVDGFFSSVLLKK</sequence>
<dbReference type="SUPFAM" id="SSF53335">
    <property type="entry name" value="S-adenosyl-L-methionine-dependent methyltransferases"/>
    <property type="match status" value="1"/>
</dbReference>
<evidence type="ECO:0000256" key="3">
    <source>
        <dbReference type="ARBA" id="ARBA00022691"/>
    </source>
</evidence>
<evidence type="ECO:0000256" key="6">
    <source>
        <dbReference type="SAM" id="MobiDB-lite"/>
    </source>
</evidence>
<dbReference type="InterPro" id="IPR001678">
    <property type="entry name" value="MeTrfase_RsmB-F_NOP2_dom"/>
</dbReference>
<evidence type="ECO:0000256" key="5">
    <source>
        <dbReference type="PROSITE-ProRule" id="PRU01023"/>
    </source>
</evidence>
<feature type="active site" description="Nucleophile" evidence="5">
    <location>
        <position position="401"/>
    </location>
</feature>
<dbReference type="InterPro" id="IPR029063">
    <property type="entry name" value="SAM-dependent_MTases_sf"/>
</dbReference>
<dbReference type="SUPFAM" id="SSF48013">
    <property type="entry name" value="NusB-like"/>
    <property type="match status" value="1"/>
</dbReference>
<dbReference type="Gene3D" id="3.40.50.150">
    <property type="entry name" value="Vaccinia Virus protein VP39"/>
    <property type="match status" value="1"/>
</dbReference>
<dbReference type="InterPro" id="IPR006027">
    <property type="entry name" value="NusB_RsmB_TIM44"/>
</dbReference>
<protein>
    <submittedName>
        <fullName evidence="8">MFS transporter</fullName>
    </submittedName>
</protein>
<dbReference type="Pfam" id="PF01189">
    <property type="entry name" value="Methyltr_RsmB-F"/>
    <property type="match status" value="1"/>
</dbReference>
<proteinExistence type="inferred from homology"/>
<feature type="binding site" evidence="5">
    <location>
        <position position="306"/>
    </location>
    <ligand>
        <name>S-adenosyl-L-methionine</name>
        <dbReference type="ChEBI" id="CHEBI:59789"/>
    </ligand>
</feature>
<feature type="binding site" evidence="5">
    <location>
        <position position="348"/>
    </location>
    <ligand>
        <name>S-adenosyl-L-methionine</name>
        <dbReference type="ChEBI" id="CHEBI:59789"/>
    </ligand>
</feature>
<keyword evidence="3 5" id="KW-0949">S-adenosyl-L-methionine</keyword>
<keyword evidence="4 5" id="KW-0694">RNA-binding</keyword>
<keyword evidence="1 5" id="KW-0489">Methyltransferase</keyword>
<name>A0ABY8RKV6_9HYPH</name>
<evidence type="ECO:0000313" key="9">
    <source>
        <dbReference type="Proteomes" id="UP001225611"/>
    </source>
</evidence>
<comment type="caution">
    <text evidence="5">Lacks conserved residue(s) required for the propagation of feature annotation.</text>
</comment>
<accession>A0ABY8RKV6</accession>
<organism evidence="8 9">
    <name type="scientific">Agrobacterium cucumeris</name>
    <dbReference type="NCBI Taxonomy" id="2862866"/>
    <lineage>
        <taxon>Bacteria</taxon>
        <taxon>Pseudomonadati</taxon>
        <taxon>Pseudomonadota</taxon>
        <taxon>Alphaproteobacteria</taxon>
        <taxon>Hyphomicrobiales</taxon>
        <taxon>Rhizobiaceae</taxon>
        <taxon>Rhizobium/Agrobacterium group</taxon>
        <taxon>Agrobacterium</taxon>
    </lineage>
</organism>
<dbReference type="EMBL" id="CP080387">
    <property type="protein sequence ID" value="WHO07929.1"/>
    <property type="molecule type" value="Genomic_DNA"/>
</dbReference>
<feature type="domain" description="SAM-dependent MTase RsmB/NOP-type" evidence="7">
    <location>
        <begin position="176"/>
        <end position="466"/>
    </location>
</feature>
<dbReference type="PANTHER" id="PTHR22807:SF61">
    <property type="entry name" value="NOL1_NOP2_SUN FAMILY PROTEIN _ ANTITERMINATION NUSB DOMAIN-CONTAINING PROTEIN"/>
    <property type="match status" value="1"/>
</dbReference>